<dbReference type="OrthoDB" id="2423195at2759"/>
<dbReference type="EMBL" id="CAJVPZ010000675">
    <property type="protein sequence ID" value="CAG8473164.1"/>
    <property type="molecule type" value="Genomic_DNA"/>
</dbReference>
<organism evidence="1 2">
    <name type="scientific">Racocetra fulgida</name>
    <dbReference type="NCBI Taxonomy" id="60492"/>
    <lineage>
        <taxon>Eukaryota</taxon>
        <taxon>Fungi</taxon>
        <taxon>Fungi incertae sedis</taxon>
        <taxon>Mucoromycota</taxon>
        <taxon>Glomeromycotina</taxon>
        <taxon>Glomeromycetes</taxon>
        <taxon>Diversisporales</taxon>
        <taxon>Gigasporaceae</taxon>
        <taxon>Racocetra</taxon>
    </lineage>
</organism>
<dbReference type="Gene3D" id="3.30.40.10">
    <property type="entry name" value="Zinc/RING finger domain, C3HC4 (zinc finger)"/>
    <property type="match status" value="1"/>
</dbReference>
<protein>
    <submittedName>
        <fullName evidence="1">15642_t:CDS:1</fullName>
    </submittedName>
</protein>
<sequence>MQETFAEVDWTFERMVVLDCEHVYTAESLDHLMDMKEYYEMDKNDNWVRIKPITSQPSESKKCPQCRAPIKNIYRYRRSTNKHVLDVQNKKFLMKYDNYLKKLNKDITTATRKLENNRKKFLEEIQKPLKIQGKKETRIAEIADSTLEVTSTEQYTLLEKYYSIPMIHEIEWTRHISALLTIYRKLTLLMFETKSPPYKLAYEAAVSLLYASKTQTDICDLGKNFESLDILDYDSPARQQLKLKETLAEVGLITPKIDVRMYLDAFFEIINIQKVIFYEVSQVITELSKIRGTNDNLVSYDKNWIEFGEIIIEAIKKHLDIIITTAQQNNYRRHVVLSSLELAEIDCKAEWFKLKYPPNGTINPIIQKSVKHRCAEIENMCQDICNMLSTMNVEYFEKQCKSRIEEIHRELVDIRTAAMRDIPLTREERLQIFKVMNSEFQGSG</sequence>
<comment type="caution">
    <text evidence="1">The sequence shown here is derived from an EMBL/GenBank/DDBJ whole genome shotgun (WGS) entry which is preliminary data.</text>
</comment>
<evidence type="ECO:0000313" key="1">
    <source>
        <dbReference type="EMBL" id="CAG8473164.1"/>
    </source>
</evidence>
<proteinExistence type="predicted"/>
<dbReference type="InterPro" id="IPR013083">
    <property type="entry name" value="Znf_RING/FYVE/PHD"/>
</dbReference>
<gene>
    <name evidence="1" type="ORF">RFULGI_LOCUS1210</name>
</gene>
<evidence type="ECO:0000313" key="2">
    <source>
        <dbReference type="Proteomes" id="UP000789396"/>
    </source>
</evidence>
<dbReference type="AlphaFoldDB" id="A0A9N8Z512"/>
<feature type="non-terminal residue" evidence="1">
    <location>
        <position position="1"/>
    </location>
</feature>
<reference evidence="1" key="1">
    <citation type="submission" date="2021-06" db="EMBL/GenBank/DDBJ databases">
        <authorList>
            <person name="Kallberg Y."/>
            <person name="Tangrot J."/>
            <person name="Rosling A."/>
        </authorList>
    </citation>
    <scope>NUCLEOTIDE SEQUENCE</scope>
    <source>
        <strain evidence="1">IN212</strain>
    </source>
</reference>
<keyword evidence="2" id="KW-1185">Reference proteome</keyword>
<accession>A0A9N8Z512</accession>
<dbReference type="Proteomes" id="UP000789396">
    <property type="component" value="Unassembled WGS sequence"/>
</dbReference>
<name>A0A9N8Z512_9GLOM</name>